<gene>
    <name evidence="8" type="ORF">SAMN04489716_8046</name>
</gene>
<dbReference type="Pfam" id="PF04138">
    <property type="entry name" value="GtrA_DPMS_TM"/>
    <property type="match status" value="1"/>
</dbReference>
<evidence type="ECO:0000256" key="3">
    <source>
        <dbReference type="ARBA" id="ARBA00022692"/>
    </source>
</evidence>
<evidence type="ECO:0000313" key="9">
    <source>
        <dbReference type="Proteomes" id="UP000198688"/>
    </source>
</evidence>
<keyword evidence="5 6" id="KW-0472">Membrane</keyword>
<dbReference type="InterPro" id="IPR007267">
    <property type="entry name" value="GtrA_DPMS_TM"/>
</dbReference>
<dbReference type="STRING" id="113562.SAMN04489716_8046"/>
<keyword evidence="3 6" id="KW-0812">Transmembrane</keyword>
<dbReference type="Proteomes" id="UP000198688">
    <property type="component" value="Chromosome I"/>
</dbReference>
<dbReference type="RefSeq" id="WP_092553485.1">
    <property type="nucleotide sequence ID" value="NZ_BOMJ01000051.1"/>
</dbReference>
<dbReference type="PANTHER" id="PTHR38459">
    <property type="entry name" value="PROPHAGE BACTOPRENOL-LINKED GLUCOSE TRANSLOCASE HOMOLOG"/>
    <property type="match status" value="1"/>
</dbReference>
<comment type="subcellular location">
    <subcellularLocation>
        <location evidence="1">Membrane</location>
        <topology evidence="1">Multi-pass membrane protein</topology>
    </subcellularLocation>
</comment>
<evidence type="ECO:0000256" key="6">
    <source>
        <dbReference type="SAM" id="Phobius"/>
    </source>
</evidence>
<feature type="transmembrane region" description="Helical" evidence="6">
    <location>
        <begin position="101"/>
        <end position="120"/>
    </location>
</feature>
<dbReference type="EMBL" id="LT629758">
    <property type="protein sequence ID" value="SDT77650.1"/>
    <property type="molecule type" value="Genomic_DNA"/>
</dbReference>
<sequence length="127" mass="13440">MPNVDQLPRLARYGVSGALSALTHFTLGLTAATILGFPPVPASTTGFVASIAVSYLLQRTWVFHSETGHTVTAPRFLTVTAAAFTLNTVVLWAGAELLGAPFAVVQIVAILLIPGLNYAINSRWTFA</sequence>
<accession>A0A1H2D4G7</accession>
<feature type="transmembrane region" description="Helical" evidence="6">
    <location>
        <begin position="12"/>
        <end position="34"/>
    </location>
</feature>
<evidence type="ECO:0000313" key="8">
    <source>
        <dbReference type="EMBL" id="SDT77650.1"/>
    </source>
</evidence>
<protein>
    <submittedName>
        <fullName evidence="8">Putative flippase GtrA (Transmembrane translocase of bactoprenol-linked glucose)</fullName>
    </submittedName>
</protein>
<evidence type="ECO:0000256" key="1">
    <source>
        <dbReference type="ARBA" id="ARBA00004141"/>
    </source>
</evidence>
<dbReference type="OrthoDB" id="9812049at2"/>
<dbReference type="GO" id="GO:0000271">
    <property type="term" value="P:polysaccharide biosynthetic process"/>
    <property type="evidence" value="ECO:0007669"/>
    <property type="project" value="InterPro"/>
</dbReference>
<evidence type="ECO:0000256" key="5">
    <source>
        <dbReference type="ARBA" id="ARBA00023136"/>
    </source>
</evidence>
<evidence type="ECO:0000259" key="7">
    <source>
        <dbReference type="Pfam" id="PF04138"/>
    </source>
</evidence>
<evidence type="ECO:0000256" key="2">
    <source>
        <dbReference type="ARBA" id="ARBA00009399"/>
    </source>
</evidence>
<dbReference type="PANTHER" id="PTHR38459:SF1">
    <property type="entry name" value="PROPHAGE BACTOPRENOL-LINKED GLUCOSE TRANSLOCASE HOMOLOG"/>
    <property type="match status" value="1"/>
</dbReference>
<evidence type="ECO:0000256" key="4">
    <source>
        <dbReference type="ARBA" id="ARBA00022989"/>
    </source>
</evidence>
<dbReference type="InterPro" id="IPR051401">
    <property type="entry name" value="GtrA_CellWall_Glycosyl"/>
</dbReference>
<feature type="domain" description="GtrA/DPMS transmembrane" evidence="7">
    <location>
        <begin position="12"/>
        <end position="126"/>
    </location>
</feature>
<reference evidence="8 9" key="1">
    <citation type="submission" date="2016-10" db="EMBL/GenBank/DDBJ databases">
        <authorList>
            <person name="de Groot N.N."/>
        </authorList>
    </citation>
    <scope>NUCLEOTIDE SEQUENCE [LARGE SCALE GENOMIC DNA]</scope>
    <source>
        <strain evidence="8 9">DSM 43941</strain>
    </source>
</reference>
<feature type="transmembrane region" description="Helical" evidence="6">
    <location>
        <begin position="40"/>
        <end position="57"/>
    </location>
</feature>
<dbReference type="GO" id="GO:0005886">
    <property type="term" value="C:plasma membrane"/>
    <property type="evidence" value="ECO:0007669"/>
    <property type="project" value="TreeGrafter"/>
</dbReference>
<dbReference type="AlphaFoldDB" id="A0A1H2D4G7"/>
<keyword evidence="4 6" id="KW-1133">Transmembrane helix</keyword>
<feature type="transmembrane region" description="Helical" evidence="6">
    <location>
        <begin position="77"/>
        <end position="95"/>
    </location>
</feature>
<comment type="similarity">
    <text evidence="2">Belongs to the GtrA family.</text>
</comment>
<keyword evidence="9" id="KW-1185">Reference proteome</keyword>
<organism evidence="8 9">
    <name type="scientific">Actinoplanes derwentensis</name>
    <dbReference type="NCBI Taxonomy" id="113562"/>
    <lineage>
        <taxon>Bacteria</taxon>
        <taxon>Bacillati</taxon>
        <taxon>Actinomycetota</taxon>
        <taxon>Actinomycetes</taxon>
        <taxon>Micromonosporales</taxon>
        <taxon>Micromonosporaceae</taxon>
        <taxon>Actinoplanes</taxon>
    </lineage>
</organism>
<proteinExistence type="inferred from homology"/>
<name>A0A1H2D4G7_9ACTN</name>